<evidence type="ECO:0000256" key="12">
    <source>
        <dbReference type="ARBA" id="ARBA00048679"/>
    </source>
</evidence>
<dbReference type="Gene3D" id="2.90.10.10">
    <property type="entry name" value="Bulb-type lectin domain"/>
    <property type="match status" value="1"/>
</dbReference>
<dbReference type="AlphaFoldDB" id="A0A151QME6"/>
<dbReference type="InterPro" id="IPR000719">
    <property type="entry name" value="Prot_kinase_dom"/>
</dbReference>
<evidence type="ECO:0000256" key="11">
    <source>
        <dbReference type="ARBA" id="ARBA00047899"/>
    </source>
</evidence>
<keyword evidence="8" id="KW-0067">ATP-binding</keyword>
<gene>
    <name evidence="15" type="ORF">KK1_048222</name>
</gene>
<keyword evidence="10" id="KW-0325">Glycoprotein</keyword>
<comment type="catalytic activity">
    <reaction evidence="12">
        <text>L-seryl-[protein] + ATP = O-phospho-L-seryl-[protein] + ADP + H(+)</text>
        <dbReference type="Rhea" id="RHEA:17989"/>
        <dbReference type="Rhea" id="RHEA-COMP:9863"/>
        <dbReference type="Rhea" id="RHEA-COMP:11604"/>
        <dbReference type="ChEBI" id="CHEBI:15378"/>
        <dbReference type="ChEBI" id="CHEBI:29999"/>
        <dbReference type="ChEBI" id="CHEBI:30616"/>
        <dbReference type="ChEBI" id="CHEBI:83421"/>
        <dbReference type="ChEBI" id="CHEBI:456216"/>
        <dbReference type="EC" id="2.7.11.1"/>
    </reaction>
</comment>
<evidence type="ECO:0000256" key="1">
    <source>
        <dbReference type="ARBA" id="ARBA00012513"/>
    </source>
</evidence>
<evidence type="ECO:0000256" key="10">
    <source>
        <dbReference type="ARBA" id="ARBA00023180"/>
    </source>
</evidence>
<accession>A0A151QME6</accession>
<evidence type="ECO:0000259" key="13">
    <source>
        <dbReference type="PROSITE" id="PS50011"/>
    </source>
</evidence>
<dbReference type="PANTHER" id="PTHR47976">
    <property type="entry name" value="G-TYPE LECTIN S-RECEPTOR-LIKE SERINE/THREONINE-PROTEIN KINASE SD2-5"/>
    <property type="match status" value="1"/>
</dbReference>
<dbReference type="InterPro" id="IPR036426">
    <property type="entry name" value="Bulb-type_lectin_dom_sf"/>
</dbReference>
<dbReference type="PANTHER" id="PTHR47976:SF15">
    <property type="entry name" value="G-TYPE LECTIN S-RECEPTOR-LIKE SERINE_THREONINE-PROTEIN KINASE RLK1"/>
    <property type="match status" value="1"/>
</dbReference>
<evidence type="ECO:0000256" key="5">
    <source>
        <dbReference type="ARBA" id="ARBA00022729"/>
    </source>
</evidence>
<keyword evidence="5" id="KW-0732">Signal</keyword>
<dbReference type="FunFam" id="1.10.510.10:FF:001023">
    <property type="entry name" value="Os07g0541700 protein"/>
    <property type="match status" value="1"/>
</dbReference>
<feature type="domain" description="Bulb-type lectin" evidence="14">
    <location>
        <begin position="3"/>
        <end position="135"/>
    </location>
</feature>
<keyword evidence="9" id="KW-1015">Disulfide bond</keyword>
<dbReference type="EMBL" id="KQ485972">
    <property type="protein sequence ID" value="KYP31456.1"/>
    <property type="molecule type" value="Genomic_DNA"/>
</dbReference>
<dbReference type="Pfam" id="PF01453">
    <property type="entry name" value="B_lectin"/>
    <property type="match status" value="1"/>
</dbReference>
<dbReference type="SMART" id="SM00108">
    <property type="entry name" value="B_lectin"/>
    <property type="match status" value="1"/>
</dbReference>
<dbReference type="Gramene" id="C.cajan_45896.t">
    <property type="protein sequence ID" value="C.cajan_45896.t"/>
    <property type="gene ID" value="C.cajan_45896"/>
</dbReference>
<evidence type="ECO:0000313" key="15">
    <source>
        <dbReference type="EMBL" id="KYP31456.1"/>
    </source>
</evidence>
<keyword evidence="15" id="KW-0675">Receptor</keyword>
<keyword evidence="2" id="KW-0723">Serine/threonine-protein kinase</keyword>
<evidence type="ECO:0000256" key="6">
    <source>
        <dbReference type="ARBA" id="ARBA00022741"/>
    </source>
</evidence>
<keyword evidence="3" id="KW-0245">EGF-like domain</keyword>
<evidence type="ECO:0000259" key="14">
    <source>
        <dbReference type="PROSITE" id="PS50927"/>
    </source>
</evidence>
<dbReference type="GO" id="GO:0004674">
    <property type="term" value="F:protein serine/threonine kinase activity"/>
    <property type="evidence" value="ECO:0007669"/>
    <property type="project" value="UniProtKB-KW"/>
</dbReference>
<evidence type="ECO:0000313" key="16">
    <source>
        <dbReference type="Proteomes" id="UP000075243"/>
    </source>
</evidence>
<name>A0A151QME6_CAJCA</name>
<comment type="catalytic activity">
    <reaction evidence="11">
        <text>L-threonyl-[protein] + ATP = O-phospho-L-threonyl-[protein] + ADP + H(+)</text>
        <dbReference type="Rhea" id="RHEA:46608"/>
        <dbReference type="Rhea" id="RHEA-COMP:11060"/>
        <dbReference type="Rhea" id="RHEA-COMP:11605"/>
        <dbReference type="ChEBI" id="CHEBI:15378"/>
        <dbReference type="ChEBI" id="CHEBI:30013"/>
        <dbReference type="ChEBI" id="CHEBI:30616"/>
        <dbReference type="ChEBI" id="CHEBI:61977"/>
        <dbReference type="ChEBI" id="CHEBI:456216"/>
        <dbReference type="EC" id="2.7.11.1"/>
    </reaction>
</comment>
<sequence length="270" mass="30381">PSSDIAQTGSNIIIGDSLHAETTSNNFSSWVVSPLGDFAFGFLPLKDTNHFMLSIWYAKILDKTVLWYANGDTPAPKGSKVELTSNDGLVFTTPNGDQLWKSESFNGKVAHGFLKDIGNFVLVDENHEGVWETFKDPRDTLLPSQTLEKDEKLSSRFLESNFSKGRFKLLFQMEYMSNGTLASLFFNEVKLDWKLRLEIAFGVARGLAYLHEECITLIIHCDIKPQDILLDVYYNARISDFGLAKLLKMNQSRTNIAISGTVTLFPNYIC</sequence>
<keyword evidence="6" id="KW-0547">Nucleotide-binding</keyword>
<dbReference type="GO" id="GO:0005524">
    <property type="term" value="F:ATP binding"/>
    <property type="evidence" value="ECO:0007669"/>
    <property type="project" value="UniProtKB-KW"/>
</dbReference>
<protein>
    <recommendedName>
        <fullName evidence="1">non-specific serine/threonine protein kinase</fullName>
        <ecNumber evidence="1">2.7.11.1</ecNumber>
    </recommendedName>
</protein>
<reference evidence="15" key="1">
    <citation type="journal article" date="2012" name="Nat. Biotechnol.">
        <title>Draft genome sequence of pigeonpea (Cajanus cajan), an orphan legume crop of resource-poor farmers.</title>
        <authorList>
            <person name="Varshney R.K."/>
            <person name="Chen W."/>
            <person name="Li Y."/>
            <person name="Bharti A.K."/>
            <person name="Saxena R.K."/>
            <person name="Schlueter J.A."/>
            <person name="Donoghue M.T."/>
            <person name="Azam S."/>
            <person name="Fan G."/>
            <person name="Whaley A.M."/>
            <person name="Farmer A.D."/>
            <person name="Sheridan J."/>
            <person name="Iwata A."/>
            <person name="Tuteja R."/>
            <person name="Penmetsa R.V."/>
            <person name="Wu W."/>
            <person name="Upadhyaya H.D."/>
            <person name="Yang S.P."/>
            <person name="Shah T."/>
            <person name="Saxena K.B."/>
            <person name="Michael T."/>
            <person name="McCombie W.R."/>
            <person name="Yang B."/>
            <person name="Zhang G."/>
            <person name="Yang H."/>
            <person name="Wang J."/>
            <person name="Spillane C."/>
            <person name="Cook D.R."/>
            <person name="May G.D."/>
            <person name="Xu X."/>
            <person name="Jackson S.A."/>
        </authorList>
    </citation>
    <scope>NUCLEOTIDE SEQUENCE [LARGE SCALE GENOMIC DNA]</scope>
</reference>
<organism evidence="15 16">
    <name type="scientific">Cajanus cajan</name>
    <name type="common">Pigeon pea</name>
    <name type="synonym">Cajanus indicus</name>
    <dbReference type="NCBI Taxonomy" id="3821"/>
    <lineage>
        <taxon>Eukaryota</taxon>
        <taxon>Viridiplantae</taxon>
        <taxon>Streptophyta</taxon>
        <taxon>Embryophyta</taxon>
        <taxon>Tracheophyta</taxon>
        <taxon>Spermatophyta</taxon>
        <taxon>Magnoliopsida</taxon>
        <taxon>eudicotyledons</taxon>
        <taxon>Gunneridae</taxon>
        <taxon>Pentapetalae</taxon>
        <taxon>rosids</taxon>
        <taxon>fabids</taxon>
        <taxon>Fabales</taxon>
        <taxon>Fabaceae</taxon>
        <taxon>Papilionoideae</taxon>
        <taxon>50 kb inversion clade</taxon>
        <taxon>NPAAA clade</taxon>
        <taxon>indigoferoid/millettioid clade</taxon>
        <taxon>Phaseoleae</taxon>
        <taxon>Cajanus</taxon>
    </lineage>
</organism>
<evidence type="ECO:0000256" key="3">
    <source>
        <dbReference type="ARBA" id="ARBA00022536"/>
    </source>
</evidence>
<dbReference type="EC" id="2.7.11.1" evidence="1"/>
<dbReference type="InterPro" id="IPR011009">
    <property type="entry name" value="Kinase-like_dom_sf"/>
</dbReference>
<dbReference type="OMA" id="HEGVWET"/>
<dbReference type="Pfam" id="PF00069">
    <property type="entry name" value="Pkinase"/>
    <property type="match status" value="1"/>
</dbReference>
<evidence type="ECO:0000256" key="2">
    <source>
        <dbReference type="ARBA" id="ARBA00022527"/>
    </source>
</evidence>
<evidence type="ECO:0000256" key="9">
    <source>
        <dbReference type="ARBA" id="ARBA00023157"/>
    </source>
</evidence>
<dbReference type="FunFam" id="2.90.10.10:FF:000013">
    <property type="entry name" value="G-type lectin S-receptor-like serine/threonine-protein kinase LECRK1"/>
    <property type="match status" value="1"/>
</dbReference>
<dbReference type="SUPFAM" id="SSF56112">
    <property type="entry name" value="Protein kinase-like (PK-like)"/>
    <property type="match status" value="1"/>
</dbReference>
<keyword evidence="16" id="KW-1185">Reference proteome</keyword>
<proteinExistence type="predicted"/>
<dbReference type="PROSITE" id="PS50011">
    <property type="entry name" value="PROTEIN_KINASE_DOM"/>
    <property type="match status" value="1"/>
</dbReference>
<evidence type="ECO:0000256" key="8">
    <source>
        <dbReference type="ARBA" id="ARBA00022840"/>
    </source>
</evidence>
<dbReference type="InterPro" id="IPR001480">
    <property type="entry name" value="Bulb-type_lectin_dom"/>
</dbReference>
<dbReference type="InterPro" id="IPR051343">
    <property type="entry name" value="G-type_lectin_kinases/EP1-like"/>
</dbReference>
<keyword evidence="4" id="KW-0808">Transferase</keyword>
<dbReference type="PROSITE" id="PS50927">
    <property type="entry name" value="BULB_LECTIN"/>
    <property type="match status" value="1"/>
</dbReference>
<evidence type="ECO:0000256" key="7">
    <source>
        <dbReference type="ARBA" id="ARBA00022777"/>
    </source>
</evidence>
<dbReference type="SUPFAM" id="SSF51110">
    <property type="entry name" value="alpha-D-mannose-specific plant lectins"/>
    <property type="match status" value="1"/>
</dbReference>
<feature type="non-terminal residue" evidence="15">
    <location>
        <position position="1"/>
    </location>
</feature>
<feature type="domain" description="Protein kinase" evidence="13">
    <location>
        <begin position="29"/>
        <end position="270"/>
    </location>
</feature>
<keyword evidence="7 15" id="KW-0418">Kinase</keyword>
<dbReference type="Proteomes" id="UP000075243">
    <property type="component" value="Unassembled WGS sequence"/>
</dbReference>
<dbReference type="Gene3D" id="1.10.510.10">
    <property type="entry name" value="Transferase(Phosphotransferase) domain 1"/>
    <property type="match status" value="1"/>
</dbReference>
<evidence type="ECO:0000256" key="4">
    <source>
        <dbReference type="ARBA" id="ARBA00022679"/>
    </source>
</evidence>